<dbReference type="InterPro" id="IPR010432">
    <property type="entry name" value="RDD"/>
</dbReference>
<evidence type="ECO:0000256" key="3">
    <source>
        <dbReference type="ARBA" id="ARBA00022989"/>
    </source>
</evidence>
<evidence type="ECO:0000256" key="6">
    <source>
        <dbReference type="SAM" id="Phobius"/>
    </source>
</evidence>
<feature type="domain" description="RDD" evidence="7">
    <location>
        <begin position="42"/>
        <end position="188"/>
    </location>
</feature>
<dbReference type="GO" id="GO:0016020">
    <property type="term" value="C:membrane"/>
    <property type="evidence" value="ECO:0007669"/>
    <property type="project" value="UniProtKB-SubCell"/>
</dbReference>
<keyword evidence="9" id="KW-1185">Reference proteome</keyword>
<dbReference type="RefSeq" id="WP_163460480.1">
    <property type="nucleotide sequence ID" value="NZ_JAAAMG010000001.1"/>
</dbReference>
<dbReference type="PANTHER" id="PTHR38480:SF1">
    <property type="entry name" value="SLR0254 PROTEIN"/>
    <property type="match status" value="1"/>
</dbReference>
<protein>
    <submittedName>
        <fullName evidence="8">RDD family protein</fullName>
    </submittedName>
</protein>
<keyword evidence="2 6" id="KW-0812">Transmembrane</keyword>
<name>A0A6N9SYI9_9HYPH</name>
<evidence type="ECO:0000313" key="8">
    <source>
        <dbReference type="EMBL" id="NDW02836.1"/>
    </source>
</evidence>
<keyword evidence="4 6" id="KW-0472">Membrane</keyword>
<evidence type="ECO:0000256" key="4">
    <source>
        <dbReference type="ARBA" id="ARBA00023136"/>
    </source>
</evidence>
<evidence type="ECO:0000256" key="1">
    <source>
        <dbReference type="ARBA" id="ARBA00004141"/>
    </source>
</evidence>
<accession>A0A6N9SYI9</accession>
<comment type="caution">
    <text evidence="8">The sequence shown here is derived from an EMBL/GenBank/DDBJ whole genome shotgun (WGS) entry which is preliminary data.</text>
</comment>
<feature type="transmembrane region" description="Helical" evidence="6">
    <location>
        <begin position="157"/>
        <end position="175"/>
    </location>
</feature>
<evidence type="ECO:0000256" key="2">
    <source>
        <dbReference type="ARBA" id="ARBA00022692"/>
    </source>
</evidence>
<feature type="transmembrane region" description="Helical" evidence="6">
    <location>
        <begin position="53"/>
        <end position="73"/>
    </location>
</feature>
<dbReference type="Pfam" id="PF06271">
    <property type="entry name" value="RDD"/>
    <property type="match status" value="1"/>
</dbReference>
<proteinExistence type="predicted"/>
<organism evidence="8 9">
    <name type="scientific">Jiella pacifica</name>
    <dbReference type="NCBI Taxonomy" id="2696469"/>
    <lineage>
        <taxon>Bacteria</taxon>
        <taxon>Pseudomonadati</taxon>
        <taxon>Pseudomonadota</taxon>
        <taxon>Alphaproteobacteria</taxon>
        <taxon>Hyphomicrobiales</taxon>
        <taxon>Aurantimonadaceae</taxon>
        <taxon>Jiella</taxon>
    </lineage>
</organism>
<dbReference type="Proteomes" id="UP000469011">
    <property type="component" value="Unassembled WGS sequence"/>
</dbReference>
<dbReference type="EMBL" id="JAAAMG010000001">
    <property type="protein sequence ID" value="NDW02836.1"/>
    <property type="molecule type" value="Genomic_DNA"/>
</dbReference>
<feature type="region of interest" description="Disordered" evidence="5">
    <location>
        <begin position="1"/>
        <end position="30"/>
    </location>
</feature>
<feature type="compositionally biased region" description="Basic and acidic residues" evidence="5">
    <location>
        <begin position="10"/>
        <end position="25"/>
    </location>
</feature>
<evidence type="ECO:0000256" key="5">
    <source>
        <dbReference type="SAM" id="MobiDB-lite"/>
    </source>
</evidence>
<evidence type="ECO:0000259" key="7">
    <source>
        <dbReference type="Pfam" id="PF06271"/>
    </source>
</evidence>
<sequence length="316" mass="35124">MARWRLGRRSKQDTRAHRRPPEANPKRLTLAPPEGVPLHLDVAGLAARFGAQFVDFVITTTAMIGIILALLFADLVSGAAFTALATLLVLVFGTPYYIACELLMNGRTPGKKMLGLRVVSKDGSGLSTHQIVVRNLTKEVEVFLPAAFLLGGGEDSFWFNGFMLVWLLVVIAVPMRNKANQRIGDLIADTAVVLEPRPLLLPDVAEAVGRTARERFVFSTAQLEHYGAYELQVLERLLRGGEEARDSRERQKGLARIGERIRAKIGFEETPPPAEEEAFLKSFYVAQRAFLEQKKLMGEARADKFHREPEPAPEPR</sequence>
<gene>
    <name evidence="8" type="ORF">GTK09_00200</name>
</gene>
<reference evidence="8 9" key="1">
    <citation type="submission" date="2020-01" db="EMBL/GenBank/DDBJ databases">
        <title>Jiella pacifica sp. nov.</title>
        <authorList>
            <person name="Xue Z."/>
            <person name="Zhu S."/>
            <person name="Chen J."/>
            <person name="Yang J."/>
        </authorList>
    </citation>
    <scope>NUCLEOTIDE SEQUENCE [LARGE SCALE GENOMIC DNA]</scope>
    <source>
        <strain evidence="8 9">40Bstr34</strain>
    </source>
</reference>
<evidence type="ECO:0000313" key="9">
    <source>
        <dbReference type="Proteomes" id="UP000469011"/>
    </source>
</evidence>
<dbReference type="PANTHER" id="PTHR38480">
    <property type="entry name" value="SLR0254 PROTEIN"/>
    <property type="match status" value="1"/>
</dbReference>
<dbReference type="AlphaFoldDB" id="A0A6N9SYI9"/>
<comment type="subcellular location">
    <subcellularLocation>
        <location evidence="1">Membrane</location>
        <topology evidence="1">Multi-pass membrane protein</topology>
    </subcellularLocation>
</comment>
<feature type="transmembrane region" description="Helical" evidence="6">
    <location>
        <begin position="79"/>
        <end position="104"/>
    </location>
</feature>
<keyword evidence="3 6" id="KW-1133">Transmembrane helix</keyword>